<evidence type="ECO:0000313" key="2">
    <source>
        <dbReference type="EMBL" id="MDR4174922.1"/>
    </source>
</evidence>
<sequence>MGLHSGFYTLNNKELEKEDRLHYKTKATEKYDFFGNGIIYQWFIRKVMNSEPSYDYFKINKEMVQELRDTCERVWNDHELGYTELPFNKVWRGRFSQNDKSYFEYIEKAIEWLDFILEYHDFEKETLYYSADW</sequence>
<protein>
    <submittedName>
        <fullName evidence="3">Uncharacterized protein</fullName>
    </submittedName>
</protein>
<name>A0A0B5NK79_BACTU</name>
<reference evidence="1 4" key="1">
    <citation type="journal article" date="2015" name="Genome Announc.">
        <title>Complete genome sequences for 35 biothreat assay-relevant bacillus species.</title>
        <authorList>
            <person name="Johnson S.L."/>
            <person name="Daligault H.E."/>
            <person name="Davenport K.W."/>
            <person name="Jaissle J."/>
            <person name="Frey K.G."/>
            <person name="Ladner J.T."/>
            <person name="Broomall S.M."/>
            <person name="Bishop-Lilly K.A."/>
            <person name="Bruce D.C."/>
            <person name="Gibbons H.S."/>
            <person name="Coyne S.R."/>
            <person name="Lo C.C."/>
            <person name="Meincke L."/>
            <person name="Munk A.C."/>
            <person name="Koroleva G.I."/>
            <person name="Rosenzweig C.N."/>
            <person name="Palacios G.F."/>
            <person name="Redden C.L."/>
            <person name="Minogue T.D."/>
            <person name="Chain P.S."/>
        </authorList>
    </citation>
    <scope>NUCLEOTIDE SEQUENCE [LARGE SCALE GENOMIC DNA]</scope>
    <source>
        <strain evidence="1 4">HD1011</strain>
        <plasmid evidence="1 4">2</plasmid>
    </source>
</reference>
<dbReference type="KEGG" id="btw:BF38_5754"/>
<dbReference type="EMBL" id="CP009334">
    <property type="protein sequence ID" value="AJG73827.1"/>
    <property type="molecule type" value="Genomic_DNA"/>
</dbReference>
<dbReference type="Proteomes" id="UP000501107">
    <property type="component" value="Plasmid unnamed3"/>
</dbReference>
<evidence type="ECO:0000313" key="3">
    <source>
        <dbReference type="EMBL" id="QKH22795.1"/>
    </source>
</evidence>
<geneLocation type="plasmid" evidence="1 4">
    <name>2</name>
</geneLocation>
<gene>
    <name evidence="1" type="ORF">BF38_5754</name>
    <name evidence="2" type="ORF">FO599_02085</name>
    <name evidence="3" type="ORF">FOC89_02085</name>
</gene>
<proteinExistence type="predicted"/>
<evidence type="ECO:0000313" key="5">
    <source>
        <dbReference type="Proteomes" id="UP000501107"/>
    </source>
</evidence>
<reference evidence="3 5" key="3">
    <citation type="submission" date="2020-05" db="EMBL/GenBank/DDBJ databases">
        <title>FDA dAtabase for Regulatory Grade micrObial Sequences (FDA-ARGOS): Supporting development and validation of Infectious Disease Dx tests.</title>
        <authorList>
            <person name="Nelson B."/>
            <person name="Plummer A."/>
            <person name="Tallon L."/>
            <person name="Sadzewicz L."/>
            <person name="Zhao X."/>
            <person name="Vavikolanu K."/>
            <person name="Mehta A."/>
            <person name="Aluvathingal J."/>
            <person name="Nadendla S."/>
            <person name="Myers T."/>
            <person name="Yan Y."/>
            <person name="Sichtig H."/>
        </authorList>
    </citation>
    <scope>NUCLEOTIDE SEQUENCE [LARGE SCALE GENOMIC DNA]</scope>
    <source>
        <strain evidence="3 5">FDAARGOS_795</strain>
        <plasmid evidence="3 5">unnamed3</plasmid>
    </source>
</reference>
<dbReference type="Proteomes" id="UP000031876">
    <property type="component" value="Plasmid 2"/>
</dbReference>
<dbReference type="AlphaFoldDB" id="A0A0B5NK79"/>
<accession>A0A0B5NK79</accession>
<keyword evidence="3" id="KW-0614">Plasmid</keyword>
<evidence type="ECO:0000313" key="1">
    <source>
        <dbReference type="EMBL" id="AJG73827.1"/>
    </source>
</evidence>
<evidence type="ECO:0000313" key="4">
    <source>
        <dbReference type="Proteomes" id="UP000031876"/>
    </source>
</evidence>
<dbReference type="EMBL" id="CP053979">
    <property type="protein sequence ID" value="QKH22795.1"/>
    <property type="molecule type" value="Genomic_DNA"/>
</dbReference>
<geneLocation type="plasmid" evidence="3 5">
    <name>unnamed3</name>
</geneLocation>
<organism evidence="3 5">
    <name type="scientific">Bacillus thuringiensis</name>
    <dbReference type="NCBI Taxonomy" id="1428"/>
    <lineage>
        <taxon>Bacteria</taxon>
        <taxon>Bacillati</taxon>
        <taxon>Bacillota</taxon>
        <taxon>Bacilli</taxon>
        <taxon>Bacillales</taxon>
        <taxon>Bacillaceae</taxon>
        <taxon>Bacillus</taxon>
        <taxon>Bacillus cereus group</taxon>
    </lineage>
</organism>
<reference evidence="2" key="2">
    <citation type="submission" date="2019-07" db="EMBL/GenBank/DDBJ databases">
        <title>Phylogenomic Reclassification of ATCC Bacillus Strains and Various Taxa within the Genus Bacillus.</title>
        <authorList>
            <person name="Riojas M.A."/>
            <person name="Frank A.M."/>
            <person name="Fenn S.L."/>
            <person name="King S.P."/>
            <person name="Brower S.M."/>
            <person name="Hazbon M.H."/>
        </authorList>
    </citation>
    <scope>NUCLEOTIDE SEQUENCE</scope>
    <source>
        <strain evidence="2">ATCC 35646</strain>
    </source>
</reference>
<dbReference type="RefSeq" id="WP_000522847.1">
    <property type="nucleotide sequence ID" value="NZ_CP009334.1"/>
</dbReference>
<dbReference type="Proteomes" id="UP001181533">
    <property type="component" value="Unassembled WGS sequence"/>
</dbReference>
<dbReference type="EMBL" id="VKQN01000001">
    <property type="protein sequence ID" value="MDR4174922.1"/>
    <property type="molecule type" value="Genomic_DNA"/>
</dbReference>